<evidence type="ECO:0000256" key="3">
    <source>
        <dbReference type="ARBA" id="ARBA00023128"/>
    </source>
</evidence>
<dbReference type="AlphaFoldDB" id="A0AAJ0BJP7"/>
<reference evidence="6" key="1">
    <citation type="submission" date="2023-06" db="EMBL/GenBank/DDBJ databases">
        <title>Genome-scale phylogeny and comparative genomics of the fungal order Sordariales.</title>
        <authorList>
            <consortium name="Lawrence Berkeley National Laboratory"/>
            <person name="Hensen N."/>
            <person name="Bonometti L."/>
            <person name="Westerberg I."/>
            <person name="Brannstrom I.O."/>
            <person name="Guillou S."/>
            <person name="Cros-Aarteil S."/>
            <person name="Calhoun S."/>
            <person name="Haridas S."/>
            <person name="Kuo A."/>
            <person name="Mondo S."/>
            <person name="Pangilinan J."/>
            <person name="Riley R."/>
            <person name="Labutti K."/>
            <person name="Andreopoulos B."/>
            <person name="Lipzen A."/>
            <person name="Chen C."/>
            <person name="Yanf M."/>
            <person name="Daum C."/>
            <person name="Ng V."/>
            <person name="Clum A."/>
            <person name="Steindorff A."/>
            <person name="Ohm R."/>
            <person name="Martin F."/>
            <person name="Silar P."/>
            <person name="Natvig D."/>
            <person name="Lalanne C."/>
            <person name="Gautier V."/>
            <person name="Ament-Velasquez S.L."/>
            <person name="Kruys A."/>
            <person name="Hutchinson M.I."/>
            <person name="Powell A.J."/>
            <person name="Barry K."/>
            <person name="Miller A.N."/>
            <person name="Grigoriev I.V."/>
            <person name="Debuchy R."/>
            <person name="Gladieux P."/>
            <person name="Thoren M.H."/>
            <person name="Johannesson H."/>
        </authorList>
    </citation>
    <scope>NUCLEOTIDE SEQUENCE</scope>
    <source>
        <strain evidence="6">PSN4</strain>
    </source>
</reference>
<dbReference type="EMBL" id="MU839829">
    <property type="protein sequence ID" value="KAK1758404.1"/>
    <property type="molecule type" value="Genomic_DNA"/>
</dbReference>
<dbReference type="GO" id="GO:0005739">
    <property type="term" value="C:mitochondrion"/>
    <property type="evidence" value="ECO:0007669"/>
    <property type="project" value="UniProtKB-SubCell"/>
</dbReference>
<protein>
    <submittedName>
        <fullName evidence="6">Complex I intermediate-associated protein 30, mitochondrial</fullName>
    </submittedName>
</protein>
<dbReference type="GO" id="GO:0006120">
    <property type="term" value="P:mitochondrial electron transport, NADH to ubiquinone"/>
    <property type="evidence" value="ECO:0007669"/>
    <property type="project" value="TreeGrafter"/>
</dbReference>
<comment type="subcellular location">
    <subcellularLocation>
        <location evidence="1">Mitochondrion</location>
    </subcellularLocation>
</comment>
<comment type="similarity">
    <text evidence="2">Belongs to the CIA30 family.</text>
</comment>
<comment type="caution">
    <text evidence="6">The sequence shown here is derived from an EMBL/GenBank/DDBJ whole genome shotgun (WGS) entry which is preliminary data.</text>
</comment>
<evidence type="ECO:0000313" key="6">
    <source>
        <dbReference type="EMBL" id="KAK1758404.1"/>
    </source>
</evidence>
<keyword evidence="4" id="KW-0143">Chaperone</keyword>
<gene>
    <name evidence="6" type="ORF">QBC47DRAFT_374567</name>
</gene>
<dbReference type="PANTHER" id="PTHR13194">
    <property type="entry name" value="COMPLEX I INTERMEDIATE-ASSOCIATED PROTEIN 30"/>
    <property type="match status" value="1"/>
</dbReference>
<dbReference type="PANTHER" id="PTHR13194:SF18">
    <property type="entry name" value="COMPLEX I INTERMEDIATE-ASSOCIATED PROTEIN 30, MITOCHONDRIAL"/>
    <property type="match status" value="1"/>
</dbReference>
<dbReference type="InterPro" id="IPR013857">
    <property type="entry name" value="NADH-UbQ_OxRdtase-assoc_prot30"/>
</dbReference>
<proteinExistence type="inferred from homology"/>
<evidence type="ECO:0000256" key="2">
    <source>
        <dbReference type="ARBA" id="ARBA00007884"/>
    </source>
</evidence>
<dbReference type="GO" id="GO:0051082">
    <property type="term" value="F:unfolded protein binding"/>
    <property type="evidence" value="ECO:0007669"/>
    <property type="project" value="TreeGrafter"/>
</dbReference>
<name>A0AAJ0BJP7_9PEZI</name>
<evidence type="ECO:0000313" key="7">
    <source>
        <dbReference type="Proteomes" id="UP001239445"/>
    </source>
</evidence>
<evidence type="ECO:0000256" key="1">
    <source>
        <dbReference type="ARBA" id="ARBA00004173"/>
    </source>
</evidence>
<dbReference type="InterPro" id="IPR008979">
    <property type="entry name" value="Galactose-bd-like_sf"/>
</dbReference>
<feature type="domain" description="NADH:ubiquinone oxidoreductase intermediate-associated protein 30" evidence="5">
    <location>
        <begin position="43"/>
        <end position="227"/>
    </location>
</feature>
<dbReference type="Proteomes" id="UP001239445">
    <property type="component" value="Unassembled WGS sequence"/>
</dbReference>
<keyword evidence="7" id="KW-1185">Reference proteome</keyword>
<dbReference type="SUPFAM" id="SSF49785">
    <property type="entry name" value="Galactose-binding domain-like"/>
    <property type="match status" value="1"/>
</dbReference>
<evidence type="ECO:0000259" key="5">
    <source>
        <dbReference type="Pfam" id="PF08547"/>
    </source>
</evidence>
<keyword evidence="3" id="KW-0496">Mitochondrion</keyword>
<accession>A0AAJ0BJP7</accession>
<dbReference type="InterPro" id="IPR039131">
    <property type="entry name" value="NDUFAF1"/>
</dbReference>
<dbReference type="GO" id="GO:0010257">
    <property type="term" value="P:NADH dehydrogenase complex assembly"/>
    <property type="evidence" value="ECO:0007669"/>
    <property type="project" value="TreeGrafter"/>
</dbReference>
<evidence type="ECO:0000256" key="4">
    <source>
        <dbReference type="ARBA" id="ARBA00023186"/>
    </source>
</evidence>
<sequence length="266" mass="30172">MRPTPSLLAKGFWGRSLDEFKRLSDIVIKMEGIKGPSGPYPLFNFHHRESIKDCKIMSDIDIGGASTVNLDWVSPESQSSHPPNPHQPVGYARFHGNISTQLPKDRPEIKRTGYAAWRTKDRGPTMFGRSLWDIDPYSYLALRIKSDGRAYFVNVQTDSVVPTDLHQHRLFTKKPGEWETVLIRWNDFVRTNHGFVVEPQTEILRQKVKSIGIGLTDRVTGPYELFIERVWATNDLSEASAEDAPVVSKEGALKTKTGQKIAWRGQ</sequence>
<dbReference type="Pfam" id="PF08547">
    <property type="entry name" value="CIA30"/>
    <property type="match status" value="1"/>
</dbReference>
<organism evidence="6 7">
    <name type="scientific">Echria macrotheca</name>
    <dbReference type="NCBI Taxonomy" id="438768"/>
    <lineage>
        <taxon>Eukaryota</taxon>
        <taxon>Fungi</taxon>
        <taxon>Dikarya</taxon>
        <taxon>Ascomycota</taxon>
        <taxon>Pezizomycotina</taxon>
        <taxon>Sordariomycetes</taxon>
        <taxon>Sordariomycetidae</taxon>
        <taxon>Sordariales</taxon>
        <taxon>Schizotheciaceae</taxon>
        <taxon>Echria</taxon>
    </lineage>
</organism>